<sequence length="99" mass="11010">MTNIINLNATVETDFFEKVLENTYTLRIGKSDNLHEVVTEDGLSTDVYAWVELVSITGTVWAHYRVFGGGFEDVGDDEEGYHTVYVNAAAQASGLMKKM</sequence>
<keyword evidence="2" id="KW-1185">Reference proteome</keyword>
<gene>
    <name evidence="1" type="ORF">CYR55_22695</name>
</gene>
<accession>A0A2N5DTF4</accession>
<comment type="caution">
    <text evidence="1">The sequence shown here is derived from an EMBL/GenBank/DDBJ whole genome shotgun (WGS) entry which is preliminary data.</text>
</comment>
<proteinExistence type="predicted"/>
<evidence type="ECO:0000313" key="1">
    <source>
        <dbReference type="EMBL" id="PLR29638.1"/>
    </source>
</evidence>
<protein>
    <submittedName>
        <fullName evidence="1">Uncharacterized protein</fullName>
    </submittedName>
</protein>
<organism evidence="1 2">
    <name type="scientific">Chimaeribacter californicus</name>
    <dbReference type="NCBI Taxonomy" id="2060067"/>
    <lineage>
        <taxon>Bacteria</taxon>
        <taxon>Pseudomonadati</taxon>
        <taxon>Pseudomonadota</taxon>
        <taxon>Gammaproteobacteria</taxon>
        <taxon>Enterobacterales</taxon>
        <taxon>Yersiniaceae</taxon>
        <taxon>Chimaeribacter</taxon>
    </lineage>
</organism>
<dbReference type="RefSeq" id="WP_146001034.1">
    <property type="nucleotide sequence ID" value="NZ_PJZF01000055.1"/>
</dbReference>
<reference evidence="1 2" key="1">
    <citation type="submission" date="2017-12" db="EMBL/GenBank/DDBJ databases">
        <title>Characterization of six clinical isolates of Enterochimera gen. nov., a novel genus of the Yersiniaciae family and the three species Enterochimera arupensis sp. nov., Enterochimera coloradensis sp. nov, and Enterochimera californica sp. nov.</title>
        <authorList>
            <person name="Rossi A."/>
            <person name="Fisher M."/>
        </authorList>
    </citation>
    <scope>NUCLEOTIDE SEQUENCE [LARGE SCALE GENOMIC DNA]</scope>
    <source>
        <strain evidence="2">2015-Iso6</strain>
    </source>
</reference>
<dbReference type="Proteomes" id="UP000234240">
    <property type="component" value="Unassembled WGS sequence"/>
</dbReference>
<dbReference type="AlphaFoldDB" id="A0A2N5DTF4"/>
<name>A0A2N5DTF4_9GAMM</name>
<dbReference type="EMBL" id="PJZF01000055">
    <property type="protein sequence ID" value="PLR29638.1"/>
    <property type="molecule type" value="Genomic_DNA"/>
</dbReference>
<evidence type="ECO:0000313" key="2">
    <source>
        <dbReference type="Proteomes" id="UP000234240"/>
    </source>
</evidence>
<feature type="non-terminal residue" evidence="1">
    <location>
        <position position="99"/>
    </location>
</feature>